<evidence type="ECO:0000313" key="2">
    <source>
        <dbReference type="Proteomes" id="UP000054107"/>
    </source>
</evidence>
<dbReference type="AlphaFoldDB" id="A0A0B7NM72"/>
<name>A0A0B7NM72_9FUNG</name>
<reference evidence="1 2" key="1">
    <citation type="submission" date="2014-09" db="EMBL/GenBank/DDBJ databases">
        <authorList>
            <person name="Ellenberger Sabrina"/>
        </authorList>
    </citation>
    <scope>NUCLEOTIDE SEQUENCE [LARGE SCALE GENOMIC DNA]</scope>
    <source>
        <strain evidence="1 2">CBS 412.66</strain>
    </source>
</reference>
<protein>
    <submittedName>
        <fullName evidence="1">Uncharacterized protein</fullName>
    </submittedName>
</protein>
<dbReference type="Proteomes" id="UP000054107">
    <property type="component" value="Unassembled WGS sequence"/>
</dbReference>
<dbReference type="EMBL" id="LN733835">
    <property type="protein sequence ID" value="CEP18477.1"/>
    <property type="molecule type" value="Genomic_DNA"/>
</dbReference>
<keyword evidence="2" id="KW-1185">Reference proteome</keyword>
<proteinExistence type="predicted"/>
<accession>A0A0B7NM72</accession>
<sequence>MNHNIPMYARAPISNVLILTKLGHVLRIMPFPKTFFDQVRTRVHRFIYGRLFPKMRSSLFYLPKRNSGLGLLDDALQQQVFHFRYMKAIVNDSTSQYNLVPSFVTFLISDFLETNYAAPSAALPLLFSGWRAPTGEPILSRFLPLIFKAVDACFPARSTIDICPKIPPARACLAIPIQYALPPNAQHDGPAFQYSKHLFAMKVSDFFYFCPQDQLLHFRPETNHPYPRTLRKLQREIRYHMLRAPCYFAFHICFVPLASLPAADVLQARYKINRSSTTVEPFLL</sequence>
<organism evidence="1 2">
    <name type="scientific">Parasitella parasitica</name>
    <dbReference type="NCBI Taxonomy" id="35722"/>
    <lineage>
        <taxon>Eukaryota</taxon>
        <taxon>Fungi</taxon>
        <taxon>Fungi incertae sedis</taxon>
        <taxon>Mucoromycota</taxon>
        <taxon>Mucoromycotina</taxon>
        <taxon>Mucoromycetes</taxon>
        <taxon>Mucorales</taxon>
        <taxon>Mucorineae</taxon>
        <taxon>Mucoraceae</taxon>
        <taxon>Parasitella</taxon>
    </lineage>
</organism>
<gene>
    <name evidence="1" type="primary">PARPA_12781.1 scaffold 45468</name>
</gene>
<evidence type="ECO:0000313" key="1">
    <source>
        <dbReference type="EMBL" id="CEP18477.1"/>
    </source>
</evidence>